<evidence type="ECO:0000256" key="4">
    <source>
        <dbReference type="SAM" id="MobiDB-lite"/>
    </source>
</evidence>
<keyword evidence="6" id="KW-1185">Reference proteome</keyword>
<feature type="coiled-coil region" evidence="3">
    <location>
        <begin position="161"/>
        <end position="209"/>
    </location>
</feature>
<comment type="similarity">
    <text evidence="1">Belongs to the LRRFIP family.</text>
</comment>
<keyword evidence="2 3" id="KW-0175">Coiled coil</keyword>
<organism evidence="5 6">
    <name type="scientific">Intoshia linei</name>
    <dbReference type="NCBI Taxonomy" id="1819745"/>
    <lineage>
        <taxon>Eukaryota</taxon>
        <taxon>Metazoa</taxon>
        <taxon>Spiralia</taxon>
        <taxon>Lophotrochozoa</taxon>
        <taxon>Mesozoa</taxon>
        <taxon>Orthonectida</taxon>
        <taxon>Rhopaluridae</taxon>
        <taxon>Intoshia</taxon>
    </lineage>
</organism>
<feature type="non-terminal residue" evidence="5">
    <location>
        <position position="215"/>
    </location>
</feature>
<gene>
    <name evidence="5" type="ORF">A3Q56_02099</name>
</gene>
<dbReference type="Proteomes" id="UP000078046">
    <property type="component" value="Unassembled WGS sequence"/>
</dbReference>
<dbReference type="EMBL" id="LWCA01000182">
    <property type="protein sequence ID" value="OAF70161.1"/>
    <property type="molecule type" value="Genomic_DNA"/>
</dbReference>
<sequence>MRSKFNSDMSENNQISETTKSPKAYRFRRNKTIDYKYLISSDKDEDGNLNHLTINADKKLTELNASRKEARILRRKTMVHRSPKSETEIEPIYNMISDPLHSLPMPDIVSRTVSNLSDPVENKETKITNEKLEKPSSENSGFKSESHSSTSTYNHPNNISNKEINEKLDKSMLDNAQLENNVLMFQSVNDNLKDEEIFLKETISELKRLNRIDKK</sequence>
<name>A0A177B9C7_9BILA</name>
<dbReference type="GO" id="GO:0006355">
    <property type="term" value="P:regulation of DNA-templated transcription"/>
    <property type="evidence" value="ECO:0007669"/>
    <property type="project" value="InterPro"/>
</dbReference>
<dbReference type="InterPro" id="IPR019139">
    <property type="entry name" value="LRRFIP1/2"/>
</dbReference>
<feature type="compositionally biased region" description="Polar residues" evidence="4">
    <location>
        <begin position="137"/>
        <end position="160"/>
    </location>
</feature>
<proteinExistence type="inferred from homology"/>
<comment type="caution">
    <text evidence="5">The sequence shown here is derived from an EMBL/GenBank/DDBJ whole genome shotgun (WGS) entry which is preliminary data.</text>
</comment>
<protein>
    <submittedName>
        <fullName evidence="5">Uncharacterized protein</fullName>
    </submittedName>
</protein>
<evidence type="ECO:0000256" key="1">
    <source>
        <dbReference type="ARBA" id="ARBA00008275"/>
    </source>
</evidence>
<dbReference type="Pfam" id="PF09738">
    <property type="entry name" value="LRRFIP"/>
    <property type="match status" value="1"/>
</dbReference>
<evidence type="ECO:0000313" key="5">
    <source>
        <dbReference type="EMBL" id="OAF70161.1"/>
    </source>
</evidence>
<evidence type="ECO:0000256" key="3">
    <source>
        <dbReference type="SAM" id="Coils"/>
    </source>
</evidence>
<accession>A0A177B9C7</accession>
<feature type="compositionally biased region" description="Basic and acidic residues" evidence="4">
    <location>
        <begin position="120"/>
        <end position="136"/>
    </location>
</feature>
<feature type="region of interest" description="Disordered" evidence="4">
    <location>
        <begin position="114"/>
        <end position="160"/>
    </location>
</feature>
<reference evidence="5 6" key="1">
    <citation type="submission" date="2016-04" db="EMBL/GenBank/DDBJ databases">
        <title>The genome of Intoshia linei affirms orthonectids as highly simplified spiralians.</title>
        <authorList>
            <person name="Mikhailov K.V."/>
            <person name="Slusarev G.S."/>
            <person name="Nikitin M.A."/>
            <person name="Logacheva M.D."/>
            <person name="Penin A."/>
            <person name="Aleoshin V."/>
            <person name="Panchin Y.V."/>
        </authorList>
    </citation>
    <scope>NUCLEOTIDE SEQUENCE [LARGE SCALE GENOMIC DNA]</scope>
    <source>
        <strain evidence="5">Intl2013</strain>
        <tissue evidence="5">Whole animal</tissue>
    </source>
</reference>
<dbReference type="AlphaFoldDB" id="A0A177B9C7"/>
<feature type="compositionally biased region" description="Polar residues" evidence="4">
    <location>
        <begin position="1"/>
        <end position="21"/>
    </location>
</feature>
<feature type="region of interest" description="Disordered" evidence="4">
    <location>
        <begin position="1"/>
        <end position="23"/>
    </location>
</feature>
<evidence type="ECO:0000313" key="6">
    <source>
        <dbReference type="Proteomes" id="UP000078046"/>
    </source>
</evidence>
<evidence type="ECO:0000256" key="2">
    <source>
        <dbReference type="ARBA" id="ARBA00023054"/>
    </source>
</evidence>